<dbReference type="EMBL" id="OC002920">
    <property type="protein sequence ID" value="CAD7262570.1"/>
    <property type="molecule type" value="Genomic_DNA"/>
</dbReference>
<accession>A0A7R9AXR0</accession>
<dbReference type="InterPro" id="IPR003961">
    <property type="entry name" value="FN3_dom"/>
</dbReference>
<sequence>MLDSLITVEYLEEGKVCGSIHDCDEPHGLDFVGGYGITVILSKVALVNPTPFIFIAVQTNLESFLQCRDTIRNYEGRQDRERIDKRNSRTKEGGREKLSWSTTRFVGVPPVSTSKLSSTSFLQESQIREHEDQPLVNSFIELHMWEKRISRHPKDVTIEELTHGQSSTVTMLPTRNTSLNYWFITRHGGRYRFSVRTGNAHSNSSRVVEYTAPIILPPGQVQVLPEKNGSYFVYWKETKLPDALQGKKFQYVVMVSPGRSINMSAIKEYRANNPPIILNNMNSDTIYSVAVVLETEEGFRSLLSEVESVEVQAGWRFHPVALTDARIGTLRLYLTTMQYDLRASLGRIERGVNQNNTTPVV</sequence>
<dbReference type="CDD" id="cd00063">
    <property type="entry name" value="FN3"/>
    <property type="match status" value="1"/>
</dbReference>
<evidence type="ECO:0000259" key="1">
    <source>
        <dbReference type="PROSITE" id="PS50853"/>
    </source>
</evidence>
<proteinExistence type="predicted"/>
<name>A0A7R9AXR0_TIMSH</name>
<dbReference type="InterPro" id="IPR036116">
    <property type="entry name" value="FN3_sf"/>
</dbReference>
<organism evidence="2">
    <name type="scientific">Timema shepardi</name>
    <name type="common">Walking stick</name>
    <dbReference type="NCBI Taxonomy" id="629360"/>
    <lineage>
        <taxon>Eukaryota</taxon>
        <taxon>Metazoa</taxon>
        <taxon>Ecdysozoa</taxon>
        <taxon>Arthropoda</taxon>
        <taxon>Hexapoda</taxon>
        <taxon>Insecta</taxon>
        <taxon>Pterygota</taxon>
        <taxon>Neoptera</taxon>
        <taxon>Polyneoptera</taxon>
        <taxon>Phasmatodea</taxon>
        <taxon>Timematodea</taxon>
        <taxon>Timematoidea</taxon>
        <taxon>Timematidae</taxon>
        <taxon>Timema</taxon>
    </lineage>
</organism>
<dbReference type="SUPFAM" id="SSF49265">
    <property type="entry name" value="Fibronectin type III"/>
    <property type="match status" value="1"/>
</dbReference>
<feature type="domain" description="Fibronectin type-III" evidence="1">
    <location>
        <begin position="217"/>
        <end position="314"/>
    </location>
</feature>
<dbReference type="PROSITE" id="PS50853">
    <property type="entry name" value="FN3"/>
    <property type="match status" value="1"/>
</dbReference>
<gene>
    <name evidence="2" type="ORF">TSIB3V08_LOCUS6675</name>
</gene>
<reference evidence="2" key="1">
    <citation type="submission" date="2020-11" db="EMBL/GenBank/DDBJ databases">
        <authorList>
            <person name="Tran Van P."/>
        </authorList>
    </citation>
    <scope>NUCLEOTIDE SEQUENCE</scope>
</reference>
<protein>
    <recommendedName>
        <fullName evidence="1">Fibronectin type-III domain-containing protein</fullName>
    </recommendedName>
</protein>
<dbReference type="AlphaFoldDB" id="A0A7R9AXR0"/>
<evidence type="ECO:0000313" key="2">
    <source>
        <dbReference type="EMBL" id="CAD7262570.1"/>
    </source>
</evidence>